<dbReference type="InterPro" id="IPR036691">
    <property type="entry name" value="Endo/exonu/phosph_ase_sf"/>
</dbReference>
<evidence type="ECO:0000259" key="1">
    <source>
        <dbReference type="Pfam" id="PF03372"/>
    </source>
</evidence>
<proteinExistence type="predicted"/>
<accession>A0A6A5AGS3</accession>
<reference evidence="2 3" key="1">
    <citation type="submission" date="2019-06" db="EMBL/GenBank/DDBJ databases">
        <title>Genomics analysis of Aphanomyces spp. identifies a new class of oomycete effector associated with host adaptation.</title>
        <authorList>
            <person name="Gaulin E."/>
        </authorList>
    </citation>
    <scope>NUCLEOTIDE SEQUENCE [LARGE SCALE GENOMIC DNA]</scope>
    <source>
        <strain evidence="2 3">E</strain>
    </source>
</reference>
<protein>
    <recommendedName>
        <fullName evidence="1">Endonuclease/exonuclease/phosphatase domain-containing protein</fullName>
    </recommendedName>
</protein>
<dbReference type="EMBL" id="VJMI01013241">
    <property type="protein sequence ID" value="KAF0748297.1"/>
    <property type="molecule type" value="Genomic_DNA"/>
</dbReference>
<dbReference type="SUPFAM" id="SSF56219">
    <property type="entry name" value="DNase I-like"/>
    <property type="match status" value="1"/>
</dbReference>
<feature type="domain" description="Endonuclease/exonuclease/phosphatase" evidence="1">
    <location>
        <begin position="25"/>
        <end position="229"/>
    </location>
</feature>
<dbReference type="Gene3D" id="3.60.10.10">
    <property type="entry name" value="Endonuclease/exonuclease/phosphatase"/>
    <property type="match status" value="1"/>
</dbReference>
<name>A0A6A5AGS3_APHAT</name>
<sequence length="2090" mass="233873">MQVDSLRIAATNINKNTYGKLSAELATWFRANALDFLIIADSDLPAHKATQLWTPAHGGTHAPSLMAVSNHRVSLLYDIQRWHSRIDARCKGTLVTLIGTYCQDNPAAHKEATDREWQWLAQAATRATGPHHFVVMGGDFNTYGPNPLDRLAPTPRASPSNDIGIAFQQWTQGIGLVSSFRHRHPNLQRHTYARNNTSVALDDIYISARTAHKVGASGIWLHTIHSSDHAGTPYMALDLCPGDHTPTRLTGVKPIRVVNTRNLAKADIASFGVHTSQLLSEGKLPQLTPAPPPNAVTAWSPQEIGDWLDGAIRNLYDILYNSAKLKWGETSQTRKALNRAVAIQRTNRCTAQLRQLLRLHEAAPRTGTEYNRLAHLVEWPKWIRDPNLLPPTCWHRADAIAIGEWWTTMPTTQHPTPDWDHWLRQGLARWTKVCRKRRDWRTTSLRLTRMQQRTAWFNRSQTRKFLRSALGNTTPPISIQSVIVRPTDGPPRYSSNRDEVAAGLRHLLDNWIPPGEKTTRPRHLDTGLETDRQNVPHFVREWLLQDMDRPDEVAQAFQSSAGTTWDTYHYDEDMQARCDSSLRTRVSPGYGGVSQELWIAAPACIRARERVIINLILRTGLVPPILGRKQMIYLAKSDTAHGVVNLDPGLPPWRPITVQSALSSRIFTVIRDYITPCIPNHEMQHGFQRDRTVQDAAVLTTLLIERAERRQEELFLISKDCLKCFDRIPGWVMEYIYRKLGVPPIPRQLMAHFLGASQIDIRTAFGWLDGGIREFGLGQGSILAVMHIGYYMDVLLRQQHSGLDPVRIVHSQHPQGARTRTISSLLFVDDALDIATTYAGIQDRARISNTFTGQSASGGVFGADKSFLLYLSPHAHPAIALNDGLGVPQPIRVVAPSEGFRHLGIHQGTDNQWEETTRAVWQRLNTQADAVAPRGLRKKELVYIINSVWIPSVLYRTAISDAISIAPALDTLFRKTARRVLKLPHDHPTEWFYDPTDGLGLVHCERFSHSQRLYHFLRIANDQGSPTHDLLMESLEAYQLDSGLTDHPLAFRIHPPAADGTLLGTMLRDLATFQPALSITTQWHQPAASRPLRPNDRPIWAHLTPALSTTLISINKLHAKKGHHAAQPTVPPYEIWMDKSHAPTVCTHLGCYPQGRATRPTGTPTTNATMGAPSYLPTPASPTAKPLSHVPTIPHTPPRSHIFCSHTGLRNSTYPDNRPPTLSYRIARRTSLQTRQTQEGTEIAVTFWHELRKDSDIWYSPTPREARGRHRLVPITGCAVLTGSLLPTSRAQRLKFIPWTDTAWTNPRTHITHKGENNRTIIASTTGQTTHLVPNATGHQPPPQATPACTACHRLADTNICRDCGGWHHPACIPHCRVVPHHSTPTYGLHTLPRRDVRTHAVGDGSVTHQGTPAAHGTWSYMGRDGTTLAGSIQVHANHITPTRCELHSLLVGLQHSGDAALQICDNTKAIGLVVLARSLKRRGGLPRYSNIYRVELRSLMALFTDNGTFAGDWTRAHQDPDDTTDPTIRTKRLLLAEADSLATLAHQLLPLTNYAHLIIPDSWELRDEHDRPVTGATAPWLGAVYGRRDWPKVQARKPDTRRTVQPLRLPTGDICKWDPPALNFYWRAICYTLHTNARKHRIQPRWEAHCRTCPDLPDTQEHRFGLTTPTCPKAVALSQHILLATQAVLPQGWLPDQDIYIPGHGTTIAQLWPGPKRPQWKTRGGHPSPNTGMCMIPLTAHRCVHALHMHRLLGPPRPESLMLATSQLSWEENQCPKPGPLLPRWLYHTALRSTPLLAPRDFWFGQWMGGPNGATFQGPVGLSPHCIIPRPPTNHHWWIDATHNPYTPTWWRLLNTAIQSATSHQTPATYWLVVHDGSCGHKMADQLQTTWLLTIPPGQIKLRHVSSVYHTPTPTWGKLASGNLTAIHIGFITTGNTVALLASAQQHWTSALTLIDALHWLRRPPPTTHLRPEETTTTAIPRLLSAPTHCLHWVQSSIPTYDQYALDTRAFLTTQFPDIYQATSGWKTFPTMTHTTRAWAAALTPSTLLVSILTGSRRTGPPSASTGNPHALLMWTTYAPQGNYPSSLR</sequence>
<gene>
    <name evidence="2" type="ORF">AaE_007388</name>
</gene>
<comment type="caution">
    <text evidence="2">The sequence shown here is derived from an EMBL/GenBank/DDBJ whole genome shotgun (WGS) entry which is preliminary data.</text>
</comment>
<organism evidence="2 3">
    <name type="scientific">Aphanomyces astaci</name>
    <name type="common">Crayfish plague agent</name>
    <dbReference type="NCBI Taxonomy" id="112090"/>
    <lineage>
        <taxon>Eukaryota</taxon>
        <taxon>Sar</taxon>
        <taxon>Stramenopiles</taxon>
        <taxon>Oomycota</taxon>
        <taxon>Saprolegniomycetes</taxon>
        <taxon>Saprolegniales</taxon>
        <taxon>Verrucalvaceae</taxon>
        <taxon>Aphanomyces</taxon>
    </lineage>
</organism>
<evidence type="ECO:0000313" key="3">
    <source>
        <dbReference type="Proteomes" id="UP000469452"/>
    </source>
</evidence>
<dbReference type="VEuPathDB" id="FungiDB:H257_18192"/>
<dbReference type="Pfam" id="PF03372">
    <property type="entry name" value="Exo_endo_phos"/>
    <property type="match status" value="1"/>
</dbReference>
<dbReference type="InterPro" id="IPR005135">
    <property type="entry name" value="Endo/exonuclease/phosphatase"/>
</dbReference>
<evidence type="ECO:0000313" key="2">
    <source>
        <dbReference type="EMBL" id="KAF0748297.1"/>
    </source>
</evidence>
<dbReference type="VEuPathDB" id="FungiDB:H257_18858"/>
<dbReference type="Proteomes" id="UP000469452">
    <property type="component" value="Unassembled WGS sequence"/>
</dbReference>